<gene>
    <name evidence="1" type="ORF">MENT_LOCUS10805</name>
</gene>
<evidence type="ECO:0000313" key="1">
    <source>
        <dbReference type="EMBL" id="CAD2152597.1"/>
    </source>
</evidence>
<accession>A0A6V7UCW7</accession>
<organism evidence="1 2">
    <name type="scientific">Meloidogyne enterolobii</name>
    <name type="common">Root-knot nematode worm</name>
    <name type="synonym">Meloidogyne mayaguensis</name>
    <dbReference type="NCBI Taxonomy" id="390850"/>
    <lineage>
        <taxon>Eukaryota</taxon>
        <taxon>Metazoa</taxon>
        <taxon>Ecdysozoa</taxon>
        <taxon>Nematoda</taxon>
        <taxon>Chromadorea</taxon>
        <taxon>Rhabditida</taxon>
        <taxon>Tylenchina</taxon>
        <taxon>Tylenchomorpha</taxon>
        <taxon>Tylenchoidea</taxon>
        <taxon>Meloidogynidae</taxon>
        <taxon>Meloidogyninae</taxon>
        <taxon>Meloidogyne</taxon>
    </lineage>
</organism>
<dbReference type="Proteomes" id="UP000580250">
    <property type="component" value="Unassembled WGS sequence"/>
</dbReference>
<protein>
    <submittedName>
        <fullName evidence="1">Uncharacterized protein</fullName>
    </submittedName>
</protein>
<name>A0A6V7UCW7_MELEN</name>
<sequence length="45" mass="5279">MEVKVLELSCCTQIMLKGGHLIEILILRFVDLEVIRKHLLQTQHH</sequence>
<proteinExistence type="predicted"/>
<dbReference type="EMBL" id="CAJEWN010000051">
    <property type="protein sequence ID" value="CAD2152597.1"/>
    <property type="molecule type" value="Genomic_DNA"/>
</dbReference>
<reference evidence="1 2" key="1">
    <citation type="submission" date="2020-08" db="EMBL/GenBank/DDBJ databases">
        <authorList>
            <person name="Koutsovoulos G."/>
            <person name="Danchin GJ E."/>
        </authorList>
    </citation>
    <scope>NUCLEOTIDE SEQUENCE [LARGE SCALE GENOMIC DNA]</scope>
</reference>
<evidence type="ECO:0000313" key="2">
    <source>
        <dbReference type="Proteomes" id="UP000580250"/>
    </source>
</evidence>
<dbReference type="AlphaFoldDB" id="A0A6V7UCW7"/>
<comment type="caution">
    <text evidence="1">The sequence shown here is derived from an EMBL/GenBank/DDBJ whole genome shotgun (WGS) entry which is preliminary data.</text>
</comment>